<keyword evidence="2 4" id="KW-0808">Transferase</keyword>
<dbReference type="InterPro" id="IPR038056">
    <property type="entry name" value="YjbR-like_sf"/>
</dbReference>
<comment type="catalytic activity">
    <reaction evidence="4">
        <text>N(1)-(5-phospho-beta-D-ribosyl)glycinamide + (6R)-10-formyltetrahydrofolate = N(2)-formyl-N(1)-(5-phospho-beta-D-ribosyl)glycinamide + (6S)-5,6,7,8-tetrahydrofolate + H(+)</text>
        <dbReference type="Rhea" id="RHEA:15053"/>
        <dbReference type="ChEBI" id="CHEBI:15378"/>
        <dbReference type="ChEBI" id="CHEBI:57453"/>
        <dbReference type="ChEBI" id="CHEBI:143788"/>
        <dbReference type="ChEBI" id="CHEBI:147286"/>
        <dbReference type="ChEBI" id="CHEBI:195366"/>
        <dbReference type="EC" id="2.1.2.2"/>
    </reaction>
</comment>
<dbReference type="UniPathway" id="UPA00074">
    <property type="reaction ID" value="UER00126"/>
</dbReference>
<dbReference type="GO" id="GO:0006189">
    <property type="term" value="P:'de novo' IMP biosynthetic process"/>
    <property type="evidence" value="ECO:0007669"/>
    <property type="project" value="UniProtKB-UniRule"/>
</dbReference>
<sequence>MAETPLAKVAVLVSGSGTNMAALLYASRLPDSPYEIVLVASNDPNAGGLSLAEAEGIPTFALSHKGMSREEHDQAMDAAVRSSGAEYIALAGYMRILSDEMVTRWEGRMLNIHPSLLPKYKGLKTHERALEAGDEFCGTSVHLVTSELDGGQVLGQAPVAIMDSDTPETLAYRVKLAEHQLYPRVLADFVSRPFDSGWLLERVRALAMALPEAEERPSHGAPGWRTGGMSGKYFAYFSDRHHGEDNIALLAKTSGTDELMELVERDPDAFYRPAYYGASGWVGVILNRPNCDWDQVEYWLKRSWQAVAPKRLTKMMDVADEC</sequence>
<dbReference type="Pfam" id="PF04237">
    <property type="entry name" value="YjbR"/>
    <property type="match status" value="1"/>
</dbReference>
<feature type="binding site" evidence="4">
    <location>
        <begin position="17"/>
        <end position="19"/>
    </location>
    <ligand>
        <name>N(1)-(5-phospho-beta-D-ribosyl)glycinamide</name>
        <dbReference type="ChEBI" id="CHEBI:143788"/>
    </ligand>
</feature>
<dbReference type="Pfam" id="PF00551">
    <property type="entry name" value="Formyl_trans_N"/>
    <property type="match status" value="1"/>
</dbReference>
<dbReference type="GO" id="GO:0004644">
    <property type="term" value="F:phosphoribosylglycinamide formyltransferase activity"/>
    <property type="evidence" value="ECO:0007669"/>
    <property type="project" value="UniProtKB-UniRule"/>
</dbReference>
<dbReference type="PANTHER" id="PTHR43369:SF2">
    <property type="entry name" value="PHOSPHORIBOSYLGLYCINAMIDE FORMYLTRANSFERASE"/>
    <property type="match status" value="1"/>
</dbReference>
<dbReference type="HAMAP" id="MF_01930">
    <property type="entry name" value="PurN"/>
    <property type="match status" value="1"/>
</dbReference>
<dbReference type="InterPro" id="IPR002376">
    <property type="entry name" value="Formyl_transf_N"/>
</dbReference>
<evidence type="ECO:0000313" key="7">
    <source>
        <dbReference type="Proteomes" id="UP000008808"/>
    </source>
</evidence>
<dbReference type="eggNOG" id="COG3801">
    <property type="taxonomic scope" value="Bacteria"/>
</dbReference>
<dbReference type="CDD" id="cd08645">
    <property type="entry name" value="FMT_core_GART"/>
    <property type="match status" value="1"/>
</dbReference>
<dbReference type="GO" id="GO:0005829">
    <property type="term" value="C:cytosol"/>
    <property type="evidence" value="ECO:0007669"/>
    <property type="project" value="TreeGrafter"/>
</dbReference>
<feature type="active site" description="Proton donor" evidence="4">
    <location>
        <position position="113"/>
    </location>
</feature>
<dbReference type="Gene3D" id="3.40.50.170">
    <property type="entry name" value="Formyl transferase, N-terminal domain"/>
    <property type="match status" value="1"/>
</dbReference>
<dbReference type="eggNOG" id="COG0299">
    <property type="taxonomic scope" value="Bacteria"/>
</dbReference>
<evidence type="ECO:0000256" key="2">
    <source>
        <dbReference type="ARBA" id="ARBA00022679"/>
    </source>
</evidence>
<evidence type="ECO:0000256" key="4">
    <source>
        <dbReference type="HAMAP-Rule" id="MF_01930"/>
    </source>
</evidence>
<dbReference type="EMBL" id="CP000157">
    <property type="protein sequence ID" value="ABC63863.1"/>
    <property type="molecule type" value="Genomic_DNA"/>
</dbReference>
<dbReference type="EC" id="2.1.2.2" evidence="4"/>
<dbReference type="SUPFAM" id="SSF142906">
    <property type="entry name" value="YjbR-like"/>
    <property type="match status" value="1"/>
</dbReference>
<dbReference type="STRING" id="314225.ELI_08855"/>
<dbReference type="KEGG" id="eli:ELI_08855"/>
<evidence type="ECO:0000259" key="5">
    <source>
        <dbReference type="Pfam" id="PF00551"/>
    </source>
</evidence>
<evidence type="ECO:0000313" key="6">
    <source>
        <dbReference type="EMBL" id="ABC63863.1"/>
    </source>
</evidence>
<dbReference type="InterPro" id="IPR036477">
    <property type="entry name" value="Formyl_transf_N_sf"/>
</dbReference>
<dbReference type="Proteomes" id="UP000008808">
    <property type="component" value="Chromosome"/>
</dbReference>
<comment type="similarity">
    <text evidence="4">Belongs to the GART family.</text>
</comment>
<dbReference type="Gene3D" id="3.90.1150.30">
    <property type="match status" value="1"/>
</dbReference>
<dbReference type="PANTHER" id="PTHR43369">
    <property type="entry name" value="PHOSPHORIBOSYLGLYCINAMIDE FORMYLTRANSFERASE"/>
    <property type="match status" value="1"/>
</dbReference>
<organism evidence="6 7">
    <name type="scientific">Erythrobacter litoralis (strain HTCC2594)</name>
    <dbReference type="NCBI Taxonomy" id="314225"/>
    <lineage>
        <taxon>Bacteria</taxon>
        <taxon>Pseudomonadati</taxon>
        <taxon>Pseudomonadota</taxon>
        <taxon>Alphaproteobacteria</taxon>
        <taxon>Sphingomonadales</taxon>
        <taxon>Erythrobacteraceae</taxon>
        <taxon>Erythrobacter/Porphyrobacter group</taxon>
        <taxon>Erythrobacter</taxon>
    </lineage>
</organism>
<keyword evidence="3 4" id="KW-0658">Purine biosynthesis</keyword>
<feature type="site" description="Raises pKa of active site His" evidence="4">
    <location>
        <position position="149"/>
    </location>
</feature>
<dbReference type="AlphaFoldDB" id="Q2N8X8"/>
<keyword evidence="7" id="KW-1185">Reference proteome</keyword>
<dbReference type="HOGENOM" id="CLU_868511_0_0_5"/>
<comment type="pathway">
    <text evidence="1 4">Purine metabolism; IMP biosynthesis via de novo pathway; N(2)-formyl-N(1)-(5-phospho-D-ribosyl)glycinamide from N(1)-(5-phospho-D-ribosyl)glycinamide (10-formyl THF route): step 1/1.</text>
</comment>
<name>Q2N8X8_ERYLH</name>
<protein>
    <recommendedName>
        <fullName evidence="4">Phosphoribosylglycinamide formyltransferase</fullName>
        <ecNumber evidence="4">2.1.2.2</ecNumber>
    </recommendedName>
    <alternativeName>
        <fullName evidence="4">5'-phosphoribosylglycinamide transformylase</fullName>
    </alternativeName>
    <alternativeName>
        <fullName evidence="4">GAR transformylase</fullName>
        <shortName evidence="4">GART</shortName>
    </alternativeName>
</protein>
<comment type="function">
    <text evidence="4">Catalyzes the transfer of a formyl group from 10-formyltetrahydrofolate to 5-phospho-ribosyl-glycinamide (GAR), producing 5-phospho-ribosyl-N-formylglycinamide (FGAR) and tetrahydrofolate.</text>
</comment>
<feature type="domain" description="Formyl transferase N-terminal" evidence="5">
    <location>
        <begin position="8"/>
        <end position="186"/>
    </location>
</feature>
<gene>
    <name evidence="4" type="primary">purN</name>
    <name evidence="6" type="ordered locus">ELI_08855</name>
</gene>
<dbReference type="SUPFAM" id="SSF53328">
    <property type="entry name" value="Formyltransferase"/>
    <property type="match status" value="1"/>
</dbReference>
<feature type="binding site" evidence="4">
    <location>
        <position position="111"/>
    </location>
    <ligand>
        <name>(6R)-10-formyltetrahydrofolate</name>
        <dbReference type="ChEBI" id="CHEBI:195366"/>
    </ligand>
</feature>
<dbReference type="RefSeq" id="WP_011414693.1">
    <property type="nucleotide sequence ID" value="NC_007722.1"/>
</dbReference>
<feature type="binding site" evidence="4">
    <location>
        <position position="69"/>
    </location>
    <ligand>
        <name>(6R)-10-formyltetrahydrofolate</name>
        <dbReference type="ChEBI" id="CHEBI:195366"/>
    </ligand>
</feature>
<feature type="binding site" evidence="4">
    <location>
        <begin position="94"/>
        <end position="97"/>
    </location>
    <ligand>
        <name>(6R)-10-formyltetrahydrofolate</name>
        <dbReference type="ChEBI" id="CHEBI:195366"/>
    </ligand>
</feature>
<reference evidence="7" key="1">
    <citation type="journal article" date="2009" name="J. Bacteriol.">
        <title>Complete genome sequence of Erythrobacter litoralis HTCC2594.</title>
        <authorList>
            <person name="Oh H.M."/>
            <person name="Giovannoni S.J."/>
            <person name="Ferriera S."/>
            <person name="Johnson J."/>
            <person name="Cho J.C."/>
        </authorList>
    </citation>
    <scope>NUCLEOTIDE SEQUENCE [LARGE SCALE GENOMIC DNA]</scope>
    <source>
        <strain evidence="7">HTCC2594</strain>
    </source>
</reference>
<proteinExistence type="inferred from homology"/>
<dbReference type="NCBIfam" id="TIGR00639">
    <property type="entry name" value="PurN"/>
    <property type="match status" value="1"/>
</dbReference>
<accession>Q2N8X8</accession>
<evidence type="ECO:0000256" key="1">
    <source>
        <dbReference type="ARBA" id="ARBA00005054"/>
    </source>
</evidence>
<dbReference type="InterPro" id="IPR058532">
    <property type="entry name" value="YjbR/MT2646/Rv2570-like"/>
</dbReference>
<dbReference type="InterPro" id="IPR004607">
    <property type="entry name" value="GART"/>
</dbReference>
<dbReference type="OrthoDB" id="9806170at2"/>
<evidence type="ECO:0000256" key="3">
    <source>
        <dbReference type="ARBA" id="ARBA00022755"/>
    </source>
</evidence>